<protein>
    <recommendedName>
        <fullName evidence="3">AhpC/TSA family protein</fullName>
    </recommendedName>
</protein>
<name>A0A8J7U6W8_9BACT</name>
<keyword evidence="2" id="KW-1185">Reference proteome</keyword>
<dbReference type="PANTHER" id="PTHR28630:SF3">
    <property type="entry name" value="PEROXIREDOXIN-LIKE 2C"/>
    <property type="match status" value="1"/>
</dbReference>
<dbReference type="EMBL" id="JAFREP010000028">
    <property type="protein sequence ID" value="MBO1321868.1"/>
    <property type="molecule type" value="Genomic_DNA"/>
</dbReference>
<proteinExistence type="predicted"/>
<evidence type="ECO:0000313" key="2">
    <source>
        <dbReference type="Proteomes" id="UP000664417"/>
    </source>
</evidence>
<reference evidence="1" key="1">
    <citation type="submission" date="2021-03" db="EMBL/GenBank/DDBJ databases">
        <authorList>
            <person name="Wang G."/>
        </authorList>
    </citation>
    <scope>NUCLEOTIDE SEQUENCE</scope>
    <source>
        <strain evidence="1">KCTC 12899</strain>
    </source>
</reference>
<comment type="caution">
    <text evidence="1">The sequence shown here is derived from an EMBL/GenBank/DDBJ whole genome shotgun (WGS) entry which is preliminary data.</text>
</comment>
<dbReference type="AlphaFoldDB" id="A0A8J7U6W8"/>
<dbReference type="NCBIfam" id="NF040769">
    <property type="entry name" value="SelL_rel_redox"/>
    <property type="match status" value="1"/>
</dbReference>
<gene>
    <name evidence="1" type="ORF">J3U88_25535</name>
</gene>
<evidence type="ECO:0000313" key="1">
    <source>
        <dbReference type="EMBL" id="MBO1321868.1"/>
    </source>
</evidence>
<dbReference type="Proteomes" id="UP000664417">
    <property type="component" value="Unassembled WGS sequence"/>
</dbReference>
<sequence length="194" mass="21729">MDYSKCAGTIPEEVLRHPVAGINIKGPTFADELGAEPTYAVFLRHLGCVFCRQLVDELRLTTEQRSDFPPVIIFYQGTTEQGEQFFQKKWPTARAIADLSTTFYKGFHLKRGSFSQMFGARVWASGIRAISKGFRPGKVIGDPWMMPGIFLIEGSRIAWLHAFRHAGDHPALQQLPTTMKEAATAYNLEMSTSV</sequence>
<dbReference type="Pfam" id="PF13911">
    <property type="entry name" value="AhpC-TSA_2"/>
    <property type="match status" value="1"/>
</dbReference>
<dbReference type="PANTHER" id="PTHR28630">
    <property type="match status" value="1"/>
</dbReference>
<dbReference type="InterPro" id="IPR032801">
    <property type="entry name" value="PXL2A/B/C"/>
</dbReference>
<dbReference type="RefSeq" id="WP_207861841.1">
    <property type="nucleotide sequence ID" value="NZ_JAFREP010000028.1"/>
</dbReference>
<accession>A0A8J7U6W8</accession>
<evidence type="ECO:0008006" key="3">
    <source>
        <dbReference type="Google" id="ProtNLM"/>
    </source>
</evidence>
<organism evidence="1 2">
    <name type="scientific">Acanthopleuribacter pedis</name>
    <dbReference type="NCBI Taxonomy" id="442870"/>
    <lineage>
        <taxon>Bacteria</taxon>
        <taxon>Pseudomonadati</taxon>
        <taxon>Acidobacteriota</taxon>
        <taxon>Holophagae</taxon>
        <taxon>Acanthopleuribacterales</taxon>
        <taxon>Acanthopleuribacteraceae</taxon>
        <taxon>Acanthopleuribacter</taxon>
    </lineage>
</organism>